<accession>A0A9D4APN7</accession>
<proteinExistence type="predicted"/>
<organism evidence="2 3">
    <name type="scientific">Mauremys mutica</name>
    <name type="common">yellowpond turtle</name>
    <dbReference type="NCBI Taxonomy" id="74926"/>
    <lineage>
        <taxon>Eukaryota</taxon>
        <taxon>Metazoa</taxon>
        <taxon>Chordata</taxon>
        <taxon>Craniata</taxon>
        <taxon>Vertebrata</taxon>
        <taxon>Euteleostomi</taxon>
        <taxon>Archelosauria</taxon>
        <taxon>Testudinata</taxon>
        <taxon>Testudines</taxon>
        <taxon>Cryptodira</taxon>
        <taxon>Durocryptodira</taxon>
        <taxon>Testudinoidea</taxon>
        <taxon>Geoemydidae</taxon>
        <taxon>Geoemydinae</taxon>
        <taxon>Mauremys</taxon>
    </lineage>
</organism>
<evidence type="ECO:0000313" key="2">
    <source>
        <dbReference type="EMBL" id="KAH1166093.1"/>
    </source>
</evidence>
<sequence>MMQSSQSPDRHRARSPSPHHRSLALASLRTCMAPGAWRSISPATRGRHCSIIPSQDWHRTYGTGLCHEIAALIHDTSPLPPLRSTEHQHRRLRHCHRHRPRDPQSLMQTHTIQGAVSIGLAGGHFFHHNSLSPRSLVYESEFSTIQPALDMYDENKT</sequence>
<comment type="caution">
    <text evidence="2">The sequence shown here is derived from an EMBL/GenBank/DDBJ whole genome shotgun (WGS) entry which is preliminary data.</text>
</comment>
<protein>
    <submittedName>
        <fullName evidence="2">Uncharacterized protein</fullName>
    </submittedName>
</protein>
<reference evidence="2" key="1">
    <citation type="submission" date="2021-09" db="EMBL/GenBank/DDBJ databases">
        <title>The genome of Mauremys mutica provides insights into the evolution of semi-aquatic lifestyle.</title>
        <authorList>
            <person name="Gong S."/>
            <person name="Gao Y."/>
        </authorList>
    </citation>
    <scope>NUCLEOTIDE SEQUENCE</scope>
    <source>
        <strain evidence="2">MM-2020</strain>
        <tissue evidence="2">Muscle</tissue>
    </source>
</reference>
<evidence type="ECO:0000256" key="1">
    <source>
        <dbReference type="SAM" id="MobiDB-lite"/>
    </source>
</evidence>
<feature type="region of interest" description="Disordered" evidence="1">
    <location>
        <begin position="1"/>
        <end position="21"/>
    </location>
</feature>
<dbReference type="EMBL" id="JAHDVG010000487">
    <property type="protein sequence ID" value="KAH1166093.1"/>
    <property type="molecule type" value="Genomic_DNA"/>
</dbReference>
<name>A0A9D4APN7_9SAUR</name>
<evidence type="ECO:0000313" key="3">
    <source>
        <dbReference type="Proteomes" id="UP000827986"/>
    </source>
</evidence>
<dbReference type="Proteomes" id="UP000827986">
    <property type="component" value="Unassembled WGS sequence"/>
</dbReference>
<dbReference type="AlphaFoldDB" id="A0A9D4APN7"/>
<keyword evidence="3" id="KW-1185">Reference proteome</keyword>
<gene>
    <name evidence="2" type="ORF">KIL84_015265</name>
</gene>
<feature type="compositionally biased region" description="Basic residues" evidence="1">
    <location>
        <begin position="11"/>
        <end position="21"/>
    </location>
</feature>